<name>A0A365QUW7_9BURK</name>
<dbReference type="InterPro" id="IPR036937">
    <property type="entry name" value="Adhesion_dom_fimbrial_sf"/>
</dbReference>
<sequence length="351" mass="38461">MSKIIRWALFSITLLLSHESFALQCLNNASTGKDPNGRPMNWYGEKSQSSALDTTIAVPNTLPKNTVLWRSPNVSLKITCWADQASSGEYVYIYLSPDDAGYTKLGPDLELGITMNGVDYYCDNGMEVYQGMCRKKLDWYIRFCGSSYGCADSYYQSDLTISFFISKRSAPSPGKEGNLSGVTGIYGAFQFDGVGGLNPKNSTFRMNVTGLNRLRYVACSSKLSVSPSTINFGAANPNNAVTGKTIREVPFSITSSKTCNSIYGLNAMLKPIQATTPDNYAIIPNNNKSVSISLFSGKDQSAIPLNKEFVLVESSGDRVSVRNFLARLKWNTSKPTLGEFRAGATIDVFYK</sequence>
<dbReference type="InterPro" id="IPR000259">
    <property type="entry name" value="Adhesion_dom_fimbrial"/>
</dbReference>
<evidence type="ECO:0000256" key="1">
    <source>
        <dbReference type="SAM" id="SignalP"/>
    </source>
</evidence>
<reference evidence="3 4" key="1">
    <citation type="submission" date="2018-06" db="EMBL/GenBank/DDBJ databases">
        <title>Draft genome sequence of Burkholderia reimsis strain BE51 isolated from a French agricultural soil.</title>
        <authorList>
            <person name="Esmaeel Q."/>
        </authorList>
    </citation>
    <scope>NUCLEOTIDE SEQUENCE [LARGE SCALE GENOMIC DNA]</scope>
    <source>
        <strain evidence="3 4">BE51</strain>
    </source>
</reference>
<dbReference type="AlphaFoldDB" id="A0A365QUW7"/>
<protein>
    <submittedName>
        <fullName evidence="3">Fimbrial protein</fullName>
    </submittedName>
</protein>
<dbReference type="Pfam" id="PF00419">
    <property type="entry name" value="Fimbrial"/>
    <property type="match status" value="1"/>
</dbReference>
<dbReference type="RefSeq" id="WP_113045918.1">
    <property type="nucleotide sequence ID" value="NZ_QMFZ01000012.1"/>
</dbReference>
<dbReference type="SUPFAM" id="SSF49401">
    <property type="entry name" value="Bacterial adhesins"/>
    <property type="match status" value="1"/>
</dbReference>
<keyword evidence="4" id="KW-1185">Reference proteome</keyword>
<dbReference type="InterPro" id="IPR008966">
    <property type="entry name" value="Adhesion_dom_sf"/>
</dbReference>
<accession>A0A365QUW7</accession>
<keyword evidence="1" id="KW-0732">Signal</keyword>
<dbReference type="EMBL" id="QMFZ01000012">
    <property type="protein sequence ID" value="RBB38942.1"/>
    <property type="molecule type" value="Genomic_DNA"/>
</dbReference>
<proteinExistence type="predicted"/>
<feature type="signal peptide" evidence="1">
    <location>
        <begin position="1"/>
        <end position="22"/>
    </location>
</feature>
<comment type="caution">
    <text evidence="3">The sequence shown here is derived from an EMBL/GenBank/DDBJ whole genome shotgun (WGS) entry which is preliminary data.</text>
</comment>
<organism evidence="3 4">
    <name type="scientific">Burkholderia reimsis</name>
    <dbReference type="NCBI Taxonomy" id="2234132"/>
    <lineage>
        <taxon>Bacteria</taxon>
        <taxon>Pseudomonadati</taxon>
        <taxon>Pseudomonadota</taxon>
        <taxon>Betaproteobacteria</taxon>
        <taxon>Burkholderiales</taxon>
        <taxon>Burkholderiaceae</taxon>
        <taxon>Burkholderia</taxon>
    </lineage>
</organism>
<feature type="domain" description="Fimbrial-type adhesion" evidence="2">
    <location>
        <begin position="205"/>
        <end position="350"/>
    </location>
</feature>
<feature type="chain" id="PRO_5016924727" evidence="1">
    <location>
        <begin position="23"/>
        <end position="351"/>
    </location>
</feature>
<dbReference type="GO" id="GO:0009289">
    <property type="term" value="C:pilus"/>
    <property type="evidence" value="ECO:0007669"/>
    <property type="project" value="InterPro"/>
</dbReference>
<dbReference type="GO" id="GO:0007155">
    <property type="term" value="P:cell adhesion"/>
    <property type="evidence" value="ECO:0007669"/>
    <property type="project" value="InterPro"/>
</dbReference>
<evidence type="ECO:0000259" key="2">
    <source>
        <dbReference type="Pfam" id="PF00419"/>
    </source>
</evidence>
<evidence type="ECO:0000313" key="3">
    <source>
        <dbReference type="EMBL" id="RBB38942.1"/>
    </source>
</evidence>
<gene>
    <name evidence="3" type="ORF">DPV79_16335</name>
</gene>
<dbReference type="Proteomes" id="UP000252458">
    <property type="component" value="Unassembled WGS sequence"/>
</dbReference>
<evidence type="ECO:0000313" key="4">
    <source>
        <dbReference type="Proteomes" id="UP000252458"/>
    </source>
</evidence>
<dbReference type="Gene3D" id="2.60.40.1090">
    <property type="entry name" value="Fimbrial-type adhesion domain"/>
    <property type="match status" value="1"/>
</dbReference>